<sequence length="503" mass="54194">MSETTEAQAGQQEGSRSGVSRRTFIKGAAAAAVVVPAVAATQCSRVESPGPVEEARMTADMEKYRALGGWVERPGDLQPELVGDVSADVVIVGAGFAGLSAALELVRHGAKVVVLEREFAGFGASGRNAGYLAGALALEYDLFLKSIGNEKGKEIVRYYEDAVPFVEGKLKEYEIDCDYNQTGIIRAGIDPAQEEKVREDMRTGAGLGFQSEFLDQAEMHARGIPPAFLFGNYVPRGGTLHPGKYVMGLRRAALRAGVKIYENTPLLSYTEGPVVKVQTPRGSASAPALMLATNAYTPQLGLLADKVVPLRVSAIETEQLSDAQRKALGWPRREGIVTAHWTMESHRLTVNNTLVVTTKRIHYPYGSKTPNVPDYESYRELRTALHDRFPILKDIALRACWSGYISLANDALPVVGTTGAHRNIFYSAGCSGHGVAAQSMVGNMIAGRIHGTENPLLLALDHKTPSTLPEPLRWCVINGALGVTNALDDRVNDKARAAKALRA</sequence>
<dbReference type="GO" id="GO:0016491">
    <property type="term" value="F:oxidoreductase activity"/>
    <property type="evidence" value="ECO:0007669"/>
    <property type="project" value="UniProtKB-KW"/>
</dbReference>
<dbReference type="Gene3D" id="3.30.9.10">
    <property type="entry name" value="D-Amino Acid Oxidase, subunit A, domain 2"/>
    <property type="match status" value="1"/>
</dbReference>
<accession>A0A1I7ENY9</accession>
<name>A0A1I7ENY9_9BURK</name>
<evidence type="ECO:0000256" key="2">
    <source>
        <dbReference type="SAM" id="MobiDB-lite"/>
    </source>
</evidence>
<dbReference type="PANTHER" id="PTHR13847">
    <property type="entry name" value="SARCOSINE DEHYDROGENASE-RELATED"/>
    <property type="match status" value="1"/>
</dbReference>
<dbReference type="Pfam" id="PF01266">
    <property type="entry name" value="DAO"/>
    <property type="match status" value="1"/>
</dbReference>
<proteinExistence type="predicted"/>
<dbReference type="Gene3D" id="3.50.50.60">
    <property type="entry name" value="FAD/NAD(P)-binding domain"/>
    <property type="match status" value="1"/>
</dbReference>
<evidence type="ECO:0000256" key="1">
    <source>
        <dbReference type="ARBA" id="ARBA00023002"/>
    </source>
</evidence>
<dbReference type="PANTHER" id="PTHR13847:SF281">
    <property type="entry name" value="FAD DEPENDENT OXIDOREDUCTASE DOMAIN-CONTAINING PROTEIN"/>
    <property type="match status" value="1"/>
</dbReference>
<dbReference type="InterPro" id="IPR006076">
    <property type="entry name" value="FAD-dep_OxRdtase"/>
</dbReference>
<feature type="region of interest" description="Disordered" evidence="2">
    <location>
        <begin position="1"/>
        <end position="20"/>
    </location>
</feature>
<gene>
    <name evidence="4" type="ORF">SAMN05192563_103948</name>
</gene>
<dbReference type="InterPro" id="IPR036188">
    <property type="entry name" value="FAD/NAD-bd_sf"/>
</dbReference>
<dbReference type="Proteomes" id="UP000198844">
    <property type="component" value="Unassembled WGS sequence"/>
</dbReference>
<dbReference type="AlphaFoldDB" id="A0A1I7ENY9"/>
<dbReference type="SUPFAM" id="SSF51905">
    <property type="entry name" value="FAD/NAD(P)-binding domain"/>
    <property type="match status" value="1"/>
</dbReference>
<dbReference type="EMBL" id="FPBH01000039">
    <property type="protein sequence ID" value="SFU25644.1"/>
    <property type="molecule type" value="Genomic_DNA"/>
</dbReference>
<organism evidence="4 5">
    <name type="scientific">Paraburkholderia aspalathi</name>
    <dbReference type="NCBI Taxonomy" id="1324617"/>
    <lineage>
        <taxon>Bacteria</taxon>
        <taxon>Pseudomonadati</taxon>
        <taxon>Pseudomonadota</taxon>
        <taxon>Betaproteobacteria</taxon>
        <taxon>Burkholderiales</taxon>
        <taxon>Burkholderiaceae</taxon>
        <taxon>Paraburkholderia</taxon>
    </lineage>
</organism>
<evidence type="ECO:0000259" key="3">
    <source>
        <dbReference type="Pfam" id="PF01266"/>
    </source>
</evidence>
<dbReference type="PROSITE" id="PS51318">
    <property type="entry name" value="TAT"/>
    <property type="match status" value="1"/>
</dbReference>
<protein>
    <submittedName>
        <fullName evidence="4">Glycine/D-amino acid oxidase</fullName>
    </submittedName>
</protein>
<evidence type="ECO:0000313" key="4">
    <source>
        <dbReference type="EMBL" id="SFU25644.1"/>
    </source>
</evidence>
<reference evidence="4 5" key="1">
    <citation type="submission" date="2016-10" db="EMBL/GenBank/DDBJ databases">
        <authorList>
            <person name="de Groot N.N."/>
        </authorList>
    </citation>
    <scope>NUCLEOTIDE SEQUENCE [LARGE SCALE GENOMIC DNA]</scope>
    <source>
        <strain evidence="4 5">LMG 27731</strain>
    </source>
</reference>
<keyword evidence="1" id="KW-0560">Oxidoreductase</keyword>
<feature type="domain" description="FAD dependent oxidoreductase" evidence="3">
    <location>
        <begin position="88"/>
        <end position="446"/>
    </location>
</feature>
<evidence type="ECO:0000313" key="5">
    <source>
        <dbReference type="Proteomes" id="UP000198844"/>
    </source>
</evidence>
<dbReference type="InterPro" id="IPR006311">
    <property type="entry name" value="TAT_signal"/>
</dbReference>
<dbReference type="GO" id="GO:0005737">
    <property type="term" value="C:cytoplasm"/>
    <property type="evidence" value="ECO:0007669"/>
    <property type="project" value="TreeGrafter"/>
</dbReference>